<dbReference type="GO" id="GO:0002020">
    <property type="term" value="F:protease binding"/>
    <property type="evidence" value="ECO:0007669"/>
    <property type="project" value="TreeGrafter"/>
</dbReference>
<dbReference type="EMBL" id="AZBU02000005">
    <property type="protein sequence ID" value="TKR76611.1"/>
    <property type="molecule type" value="Genomic_DNA"/>
</dbReference>
<sequence>MKIVTRTAKSILLYSASTHVSSSLKVASNSLQPPIKMIRVLALVLVFCRCPLRVPKEVYCDSAWVGVFNITTKESSFGNEIAYGYQTLEIYRQVYSVHTGNFLYTSNSASACGIDNLQIGEIYLLAGKVGSGMTMNTCGQFAWDLEWSKIPADIKHDLHRKAYNPC</sequence>
<dbReference type="STRING" id="34508.A0A4U5N2R6"/>
<evidence type="ECO:0000256" key="1">
    <source>
        <dbReference type="ARBA" id="ARBA00004613"/>
    </source>
</evidence>
<dbReference type="PANTHER" id="PTHR11844">
    <property type="entry name" value="METALLOPROTEASE INHIBITOR"/>
    <property type="match status" value="1"/>
</dbReference>
<feature type="binding site" evidence="4">
    <location>
        <position position="48"/>
    </location>
    <ligand>
        <name>Zn(2+)</name>
        <dbReference type="ChEBI" id="CHEBI:29105"/>
        <note>ligand shared with metalloproteinase partner</note>
    </ligand>
</feature>
<evidence type="ECO:0000256" key="2">
    <source>
        <dbReference type="ARBA" id="ARBA00022525"/>
    </source>
</evidence>
<accession>A0A4U5N2R6</accession>
<dbReference type="GO" id="GO:0005615">
    <property type="term" value="C:extracellular space"/>
    <property type="evidence" value="ECO:0007669"/>
    <property type="project" value="TreeGrafter"/>
</dbReference>
<dbReference type="OrthoDB" id="6041373at2759"/>
<evidence type="ECO:0000256" key="4">
    <source>
        <dbReference type="PIRSR" id="PIRSR601820-1"/>
    </source>
</evidence>
<keyword evidence="8" id="KW-1185">Reference proteome</keyword>
<keyword evidence="4" id="KW-0862">Zinc</keyword>
<dbReference type="PROSITE" id="PS50189">
    <property type="entry name" value="NTR"/>
    <property type="match status" value="1"/>
</dbReference>
<dbReference type="GO" id="GO:0046872">
    <property type="term" value="F:metal ion binding"/>
    <property type="evidence" value="ECO:0007669"/>
    <property type="project" value="UniProtKB-KW"/>
</dbReference>
<feature type="disulfide bond" evidence="5">
    <location>
        <begin position="48"/>
        <end position="112"/>
    </location>
</feature>
<evidence type="ECO:0000313" key="7">
    <source>
        <dbReference type="EMBL" id="TKR76611.1"/>
    </source>
</evidence>
<evidence type="ECO:0000313" key="8">
    <source>
        <dbReference type="Proteomes" id="UP000298663"/>
    </source>
</evidence>
<keyword evidence="4" id="KW-0479">Metal-binding</keyword>
<reference evidence="7 8" key="1">
    <citation type="journal article" date="2015" name="Genome Biol.">
        <title>Comparative genomics of Steinernema reveals deeply conserved gene regulatory networks.</title>
        <authorList>
            <person name="Dillman A.R."/>
            <person name="Macchietto M."/>
            <person name="Porter C.F."/>
            <person name="Rogers A."/>
            <person name="Williams B."/>
            <person name="Antoshechkin I."/>
            <person name="Lee M.M."/>
            <person name="Goodwin Z."/>
            <person name="Lu X."/>
            <person name="Lewis E.E."/>
            <person name="Goodrich-Blair H."/>
            <person name="Stock S.P."/>
            <person name="Adams B.J."/>
            <person name="Sternberg P.W."/>
            <person name="Mortazavi A."/>
        </authorList>
    </citation>
    <scope>NUCLEOTIDE SEQUENCE [LARGE SCALE GENOMIC DNA]</scope>
    <source>
        <strain evidence="7 8">ALL</strain>
    </source>
</reference>
<feature type="domain" description="NTR" evidence="6">
    <location>
        <begin position="48"/>
        <end position="166"/>
    </location>
</feature>
<dbReference type="Gene3D" id="2.40.50.120">
    <property type="match status" value="1"/>
</dbReference>
<feature type="disulfide bond" evidence="5">
    <location>
        <begin position="50"/>
        <end position="138"/>
    </location>
</feature>
<gene>
    <name evidence="7" type="ORF">L596_017725</name>
</gene>
<dbReference type="PANTHER" id="PTHR11844:SF25">
    <property type="entry name" value="NTR DOMAIN-CONTAINING PROTEIN"/>
    <property type="match status" value="1"/>
</dbReference>
<dbReference type="Proteomes" id="UP000298663">
    <property type="component" value="Unassembled WGS sequence"/>
</dbReference>
<keyword evidence="2" id="KW-0964">Secreted</keyword>
<dbReference type="AlphaFoldDB" id="A0A4U5N2R6"/>
<reference evidence="7 8" key="2">
    <citation type="journal article" date="2019" name="G3 (Bethesda)">
        <title>Hybrid Assembly of the Genome of the Entomopathogenic Nematode Steinernema carpocapsae Identifies the X-Chromosome.</title>
        <authorList>
            <person name="Serra L."/>
            <person name="Macchietto M."/>
            <person name="Macias-Munoz A."/>
            <person name="McGill C.J."/>
            <person name="Rodriguez I.M."/>
            <person name="Rodriguez B."/>
            <person name="Murad R."/>
            <person name="Mortazavi A."/>
        </authorList>
    </citation>
    <scope>NUCLEOTIDE SEQUENCE [LARGE SCALE GENOMIC DNA]</scope>
    <source>
        <strain evidence="7 8">ALL</strain>
    </source>
</reference>
<dbReference type="GO" id="GO:0008191">
    <property type="term" value="F:metalloendopeptidase inhibitor activity"/>
    <property type="evidence" value="ECO:0007669"/>
    <property type="project" value="InterPro"/>
</dbReference>
<dbReference type="InterPro" id="IPR008993">
    <property type="entry name" value="TIMP-like_OB-fold"/>
</dbReference>
<comment type="caution">
    <text evidence="7">The sequence shown here is derived from an EMBL/GenBank/DDBJ whole genome shotgun (WGS) entry which is preliminary data.</text>
</comment>
<dbReference type="InterPro" id="IPR001134">
    <property type="entry name" value="Netrin_domain"/>
</dbReference>
<evidence type="ECO:0000256" key="5">
    <source>
        <dbReference type="PIRSR" id="PIRSR601820-3"/>
    </source>
</evidence>
<evidence type="ECO:0000256" key="3">
    <source>
        <dbReference type="ARBA" id="ARBA00023157"/>
    </source>
</evidence>
<name>A0A4U5N2R6_STECR</name>
<comment type="subcellular location">
    <subcellularLocation>
        <location evidence="1">Secreted</location>
    </subcellularLocation>
</comment>
<dbReference type="SUPFAM" id="SSF50242">
    <property type="entry name" value="TIMP-like"/>
    <property type="match status" value="1"/>
</dbReference>
<dbReference type="GO" id="GO:0031012">
    <property type="term" value="C:extracellular matrix"/>
    <property type="evidence" value="ECO:0007669"/>
    <property type="project" value="TreeGrafter"/>
</dbReference>
<protein>
    <recommendedName>
        <fullName evidence="6">NTR domain-containing protein</fullName>
    </recommendedName>
</protein>
<evidence type="ECO:0000259" key="6">
    <source>
        <dbReference type="PROSITE" id="PS50189"/>
    </source>
</evidence>
<proteinExistence type="predicted"/>
<dbReference type="GO" id="GO:0051045">
    <property type="term" value="P:negative regulation of membrane protein ectodomain proteolysis"/>
    <property type="evidence" value="ECO:0007669"/>
    <property type="project" value="TreeGrafter"/>
</dbReference>
<keyword evidence="3 5" id="KW-1015">Disulfide bond</keyword>
<organism evidence="7 8">
    <name type="scientific">Steinernema carpocapsae</name>
    <name type="common">Entomopathogenic nematode</name>
    <dbReference type="NCBI Taxonomy" id="34508"/>
    <lineage>
        <taxon>Eukaryota</taxon>
        <taxon>Metazoa</taxon>
        <taxon>Ecdysozoa</taxon>
        <taxon>Nematoda</taxon>
        <taxon>Chromadorea</taxon>
        <taxon>Rhabditida</taxon>
        <taxon>Tylenchina</taxon>
        <taxon>Panagrolaimomorpha</taxon>
        <taxon>Strongyloidoidea</taxon>
        <taxon>Steinernematidae</taxon>
        <taxon>Steinernema</taxon>
    </lineage>
</organism>
<dbReference type="InterPro" id="IPR001820">
    <property type="entry name" value="TIMP"/>
</dbReference>